<dbReference type="PANTHER" id="PTHR48225:SF7">
    <property type="entry name" value="MEIOSIS-SPECIFIC PROTEIN HOP1"/>
    <property type="match status" value="1"/>
</dbReference>
<reference evidence="8" key="1">
    <citation type="submission" date="2023-07" db="EMBL/GenBank/DDBJ databases">
        <authorList>
            <consortium name="CYATHOMIX"/>
        </authorList>
    </citation>
    <scope>NUCLEOTIDE SEQUENCE</scope>
    <source>
        <strain evidence="8">N/A</strain>
    </source>
</reference>
<gene>
    <name evidence="8" type="ORF">CYNAS_LOCUS1641</name>
</gene>
<feature type="compositionally biased region" description="Basic and acidic residues" evidence="6">
    <location>
        <begin position="464"/>
        <end position="473"/>
    </location>
</feature>
<dbReference type="InterPro" id="IPR051294">
    <property type="entry name" value="HORMA_MeioticProgression"/>
</dbReference>
<comment type="subcellular location">
    <subcellularLocation>
        <location evidence="2">Chromosome</location>
    </subcellularLocation>
    <subcellularLocation>
        <location evidence="1">Nucleus</location>
    </subcellularLocation>
</comment>
<dbReference type="PANTHER" id="PTHR48225">
    <property type="entry name" value="HORMA DOMAIN-CONTAINING PROTEIN 1"/>
    <property type="match status" value="1"/>
</dbReference>
<sequence length="582" mass="64617">MQKSIIMAIAGAVAITVLIATGITLAVVLTRKGSDPGPEEEQNSTTIMTNETETTPLFTLGSTETENTKTETVEIATVTKLPTPERPITLPTDQPRNLSLSDILRTKREYNRISVPFQISRFSLQFFVAARIDLLRSTTPTPSHSFSVRRAVCRSGLYFLYLTMPPFAAGVKKNPFRKEVNKTWSGTFPENVDGLIESTTFITRCMYITFCHILACRRLMPSNVFKKRIIDGDLRAYVMDTTELLGARFVQKFKGINSAVEKGYLQELMLVVSPTDEDDMDAIELYTWRMRYDTDGDPQAELTLPDGTVMAALRFQGMQFLKNQVTELLLALRALCRESLSPLPPTASAAVRITYTDRTPKGYQAPGFYRSPDDPVLRPDAQKLEIVAFQTKHHGASIAVNSIFIDDSYAVGLRLKETMKLDGLDDSLNQSFGEEQGAGDEIQTSNETLERISGPIEGQSDTMEIPRDGEREVQNTSTMSTSTMDARGSSINTNLSESTTEDVRPKRGRRGHPAAVKVKPGQAIEERARSPVVVSASPKRMATPGPEVEEDNNGDTPPTKRTPGFVKTTKITPKQPPQRRRY</sequence>
<evidence type="ECO:0000313" key="8">
    <source>
        <dbReference type="EMBL" id="CAJ0589658.1"/>
    </source>
</evidence>
<evidence type="ECO:0000313" key="9">
    <source>
        <dbReference type="Proteomes" id="UP001176961"/>
    </source>
</evidence>
<dbReference type="GO" id="GO:0005634">
    <property type="term" value="C:nucleus"/>
    <property type="evidence" value="ECO:0007669"/>
    <property type="project" value="UniProtKB-SubCell"/>
</dbReference>
<protein>
    <recommendedName>
        <fullName evidence="7">HORMA domain-containing protein</fullName>
    </recommendedName>
</protein>
<dbReference type="GO" id="GO:0005694">
    <property type="term" value="C:chromosome"/>
    <property type="evidence" value="ECO:0007669"/>
    <property type="project" value="UniProtKB-SubCell"/>
</dbReference>
<keyword evidence="9" id="KW-1185">Reference proteome</keyword>
<dbReference type="GO" id="GO:0051321">
    <property type="term" value="P:meiotic cell cycle"/>
    <property type="evidence" value="ECO:0007669"/>
    <property type="project" value="UniProtKB-KW"/>
</dbReference>
<evidence type="ECO:0000259" key="7">
    <source>
        <dbReference type="PROSITE" id="PS50815"/>
    </source>
</evidence>
<evidence type="ECO:0000256" key="6">
    <source>
        <dbReference type="SAM" id="MobiDB-lite"/>
    </source>
</evidence>
<evidence type="ECO:0000256" key="2">
    <source>
        <dbReference type="ARBA" id="ARBA00004286"/>
    </source>
</evidence>
<dbReference type="SUPFAM" id="SSF56019">
    <property type="entry name" value="The spindle assembly checkpoint protein mad2"/>
    <property type="match status" value="1"/>
</dbReference>
<keyword evidence="5" id="KW-0469">Meiosis</keyword>
<keyword evidence="3" id="KW-0158">Chromosome</keyword>
<dbReference type="Pfam" id="PF02301">
    <property type="entry name" value="HORMA"/>
    <property type="match status" value="1"/>
</dbReference>
<evidence type="ECO:0000256" key="1">
    <source>
        <dbReference type="ARBA" id="ARBA00004123"/>
    </source>
</evidence>
<accession>A0AA36GG14</accession>
<organism evidence="8 9">
    <name type="scientific">Cylicocyclus nassatus</name>
    <name type="common">Nematode worm</name>
    <dbReference type="NCBI Taxonomy" id="53992"/>
    <lineage>
        <taxon>Eukaryota</taxon>
        <taxon>Metazoa</taxon>
        <taxon>Ecdysozoa</taxon>
        <taxon>Nematoda</taxon>
        <taxon>Chromadorea</taxon>
        <taxon>Rhabditida</taxon>
        <taxon>Rhabditina</taxon>
        <taxon>Rhabditomorpha</taxon>
        <taxon>Strongyloidea</taxon>
        <taxon>Strongylidae</taxon>
        <taxon>Cylicocyclus</taxon>
    </lineage>
</organism>
<dbReference type="EMBL" id="CATQJL010000001">
    <property type="protein sequence ID" value="CAJ0589658.1"/>
    <property type="molecule type" value="Genomic_DNA"/>
</dbReference>
<feature type="region of interest" description="Disordered" evidence="6">
    <location>
        <begin position="456"/>
        <end position="582"/>
    </location>
</feature>
<dbReference type="InterPro" id="IPR003511">
    <property type="entry name" value="HORMA_dom"/>
</dbReference>
<dbReference type="Proteomes" id="UP001176961">
    <property type="component" value="Unassembled WGS sequence"/>
</dbReference>
<evidence type="ECO:0000256" key="5">
    <source>
        <dbReference type="ARBA" id="ARBA00023254"/>
    </source>
</evidence>
<dbReference type="InterPro" id="IPR036570">
    <property type="entry name" value="HORMA_dom_sf"/>
</dbReference>
<proteinExistence type="predicted"/>
<dbReference type="PROSITE" id="PS50815">
    <property type="entry name" value="HORMA"/>
    <property type="match status" value="1"/>
</dbReference>
<evidence type="ECO:0000256" key="3">
    <source>
        <dbReference type="ARBA" id="ARBA00022454"/>
    </source>
</evidence>
<evidence type="ECO:0000256" key="4">
    <source>
        <dbReference type="ARBA" id="ARBA00023242"/>
    </source>
</evidence>
<dbReference type="Gene3D" id="3.30.900.10">
    <property type="entry name" value="HORMA domain"/>
    <property type="match status" value="1"/>
</dbReference>
<feature type="region of interest" description="Disordered" evidence="6">
    <location>
        <begin position="32"/>
        <end position="53"/>
    </location>
</feature>
<name>A0AA36GG14_CYLNA</name>
<keyword evidence="4" id="KW-0539">Nucleus</keyword>
<comment type="caution">
    <text evidence="8">The sequence shown here is derived from an EMBL/GenBank/DDBJ whole genome shotgun (WGS) entry which is preliminary data.</text>
</comment>
<feature type="compositionally biased region" description="Polar residues" evidence="6">
    <location>
        <begin position="474"/>
        <end position="498"/>
    </location>
</feature>
<feature type="domain" description="HORMA" evidence="7">
    <location>
        <begin position="196"/>
        <end position="400"/>
    </location>
</feature>
<dbReference type="AlphaFoldDB" id="A0AA36GG14"/>